<dbReference type="InterPro" id="IPR029063">
    <property type="entry name" value="SAM-dependent_MTases_sf"/>
</dbReference>
<organism evidence="6 7">
    <name type="scientific">Neocucurbitaria cava</name>
    <dbReference type="NCBI Taxonomy" id="798079"/>
    <lineage>
        <taxon>Eukaryota</taxon>
        <taxon>Fungi</taxon>
        <taxon>Dikarya</taxon>
        <taxon>Ascomycota</taxon>
        <taxon>Pezizomycotina</taxon>
        <taxon>Dothideomycetes</taxon>
        <taxon>Pleosporomycetidae</taxon>
        <taxon>Pleosporales</taxon>
        <taxon>Pleosporineae</taxon>
        <taxon>Cucurbitariaceae</taxon>
        <taxon>Neocucurbitaria</taxon>
    </lineage>
</organism>
<comment type="similarity">
    <text evidence="4">Belongs to the class I-like SAM-binding methyltransferase superfamily.</text>
</comment>
<dbReference type="Proteomes" id="UP001140560">
    <property type="component" value="Unassembled WGS sequence"/>
</dbReference>
<dbReference type="Pfam" id="PF13649">
    <property type="entry name" value="Methyltransf_25"/>
    <property type="match status" value="1"/>
</dbReference>
<dbReference type="PANTHER" id="PTHR35897">
    <property type="entry name" value="METHYLTRANSFERASE AUSD"/>
    <property type="match status" value="1"/>
</dbReference>
<comment type="pathway">
    <text evidence="1">Secondary metabolite biosynthesis.</text>
</comment>
<evidence type="ECO:0000256" key="2">
    <source>
        <dbReference type="ARBA" id="ARBA00022679"/>
    </source>
</evidence>
<evidence type="ECO:0000256" key="3">
    <source>
        <dbReference type="ARBA" id="ARBA00022691"/>
    </source>
</evidence>
<evidence type="ECO:0000256" key="1">
    <source>
        <dbReference type="ARBA" id="ARBA00005179"/>
    </source>
</evidence>
<evidence type="ECO:0000259" key="5">
    <source>
        <dbReference type="Pfam" id="PF13649"/>
    </source>
</evidence>
<dbReference type="AlphaFoldDB" id="A0A9W9CR81"/>
<sequence length="298" mass="33661">MSQAAPSDAAHEKERSAVEQIFANKSYVDNPELLPWYMKDLDNLKPAARDLFENYSKVPSNEVIPHITKVRDQAFKTVFPYPCLGNWGFLDFSIGESQAYDEVLGRVKNGEKLLDLGCCMGQDIRKIVSDGAPSENTYASDLKQEFWDISLDLFLDKSTLKTTFIQADVLDDDSKLAQLDAKINIIYASSFFHVFDYEGQVQVAKRVVKLLKPESGSLVLGRSGGKGEAGDFTHVKKDLKSYWHNAESWTKLWERVGEETGTQWKVDAFLGDEDLAKRMRSNLVPAGTRFLTFVVRRV</sequence>
<dbReference type="EMBL" id="JAPEUY010000002">
    <property type="protein sequence ID" value="KAJ4376134.1"/>
    <property type="molecule type" value="Genomic_DNA"/>
</dbReference>
<evidence type="ECO:0000313" key="6">
    <source>
        <dbReference type="EMBL" id="KAJ4376134.1"/>
    </source>
</evidence>
<dbReference type="GO" id="GO:0016740">
    <property type="term" value="F:transferase activity"/>
    <property type="evidence" value="ECO:0007669"/>
    <property type="project" value="UniProtKB-KW"/>
</dbReference>
<keyword evidence="7" id="KW-1185">Reference proteome</keyword>
<name>A0A9W9CR81_9PLEO</name>
<feature type="domain" description="Methyltransferase" evidence="5">
    <location>
        <begin position="114"/>
        <end position="213"/>
    </location>
</feature>
<dbReference type="PANTHER" id="PTHR35897:SF1">
    <property type="entry name" value="METHYLTRANSFERASE AUSD"/>
    <property type="match status" value="1"/>
</dbReference>
<dbReference type="InterPro" id="IPR041698">
    <property type="entry name" value="Methyltransf_25"/>
</dbReference>
<reference evidence="6" key="1">
    <citation type="submission" date="2022-10" db="EMBL/GenBank/DDBJ databases">
        <title>Tapping the CABI collections for fungal endophytes: first genome assemblies for Collariella, Neodidymelliopsis, Ascochyta clinopodiicola, Didymella pomorum, Didymosphaeria variabile, Neocosmospora piperis and Neocucurbitaria cava.</title>
        <authorList>
            <person name="Hill R."/>
        </authorList>
    </citation>
    <scope>NUCLEOTIDE SEQUENCE</scope>
    <source>
        <strain evidence="6">IMI 356814</strain>
    </source>
</reference>
<dbReference type="OrthoDB" id="2094832at2759"/>
<keyword evidence="2" id="KW-0808">Transferase</keyword>
<proteinExistence type="inferred from homology"/>
<comment type="caution">
    <text evidence="6">The sequence shown here is derived from an EMBL/GenBank/DDBJ whole genome shotgun (WGS) entry which is preliminary data.</text>
</comment>
<gene>
    <name evidence="6" type="ORF">N0V83_001415</name>
</gene>
<evidence type="ECO:0000256" key="4">
    <source>
        <dbReference type="ARBA" id="ARBA00038314"/>
    </source>
</evidence>
<accession>A0A9W9CR81</accession>
<protein>
    <recommendedName>
        <fullName evidence="5">Methyltransferase domain-containing protein</fullName>
    </recommendedName>
</protein>
<keyword evidence="3" id="KW-0949">S-adenosyl-L-methionine</keyword>
<evidence type="ECO:0000313" key="7">
    <source>
        <dbReference type="Proteomes" id="UP001140560"/>
    </source>
</evidence>
<dbReference type="Gene3D" id="3.40.50.150">
    <property type="entry name" value="Vaccinia Virus protein VP39"/>
    <property type="match status" value="1"/>
</dbReference>
<dbReference type="SUPFAM" id="SSF53335">
    <property type="entry name" value="S-adenosyl-L-methionine-dependent methyltransferases"/>
    <property type="match status" value="1"/>
</dbReference>
<dbReference type="InterPro" id="IPR051654">
    <property type="entry name" value="Meroterpenoid_MTases"/>
</dbReference>